<keyword evidence="2" id="KW-1185">Reference proteome</keyword>
<accession>A0ACC3BMQ4</accession>
<gene>
    <name evidence="1" type="ORF">I4F81_001842</name>
</gene>
<comment type="caution">
    <text evidence="1">The sequence shown here is derived from an EMBL/GenBank/DDBJ whole genome shotgun (WGS) entry which is preliminary data.</text>
</comment>
<evidence type="ECO:0000313" key="1">
    <source>
        <dbReference type="EMBL" id="KAK1859245.1"/>
    </source>
</evidence>
<reference evidence="1" key="1">
    <citation type="submission" date="2019-11" db="EMBL/GenBank/DDBJ databases">
        <title>Nori genome reveals adaptations in red seaweeds to the harsh intertidal environment.</title>
        <authorList>
            <person name="Wang D."/>
            <person name="Mao Y."/>
        </authorList>
    </citation>
    <scope>NUCLEOTIDE SEQUENCE</scope>
    <source>
        <tissue evidence="1">Gametophyte</tissue>
    </source>
</reference>
<dbReference type="EMBL" id="CM020618">
    <property type="protein sequence ID" value="KAK1859245.1"/>
    <property type="molecule type" value="Genomic_DNA"/>
</dbReference>
<sequence length="578" mass="63326">MAAREKLTGNKAALSQFLRVARNTEPYAVDIATFRGPAAAAFDGVIYCPIVASRRHLIKCISVGCRWTQRRCHHASLVRKLDRLAGTGGDDDDLSDVFSDDGDSAVEREEEEDEHVIGEELVITSRDGQKRILVYCVEEDKRALLWARTAEWTAVDVPANAIFSPPPIAADGQPTFHARTPTMVGRIEELGLAYDPCLVLSEKRCTKCGAQRPDEADFDKTPAFLFTDGNVVAPLEIGEWTCPDGHVVQYDGGEDGFFSLRKSDDMGRVLLFARSFCYSLLSFVYNSRSSYSAATYFLASSRSSFGLRRQLIVRLGSCNLAILEPTPELFVCPKCGVNPDYIVIDGQALGFQLRDGINVARPALQLPSMNLKVDSYAITREPSIRAAIRKVVKTGDRLNKTDAEALAKQHAAFVLVRPRSQRASTIENRQLKRHAATMFFRLFERTSVDDLGRSPPRVVGSGGDSDRPGDSAVEDRGATSPGERWGWAAAVADRTVGGLGDVPAVSLTSVPWYARAGTCSPRFESFIAASTEWEADRPFLLGLLGDPVVNMFAGEPRGAPRTLAKELAKDDGGLWRNK</sequence>
<proteinExistence type="predicted"/>
<name>A0ACC3BMQ4_PYRYE</name>
<dbReference type="Proteomes" id="UP000798662">
    <property type="component" value="Chromosome 1"/>
</dbReference>
<protein>
    <submittedName>
        <fullName evidence="1">Uncharacterized protein</fullName>
    </submittedName>
</protein>
<evidence type="ECO:0000313" key="2">
    <source>
        <dbReference type="Proteomes" id="UP000798662"/>
    </source>
</evidence>
<organism evidence="1 2">
    <name type="scientific">Pyropia yezoensis</name>
    <name type="common">Susabi-nori</name>
    <name type="synonym">Porphyra yezoensis</name>
    <dbReference type="NCBI Taxonomy" id="2788"/>
    <lineage>
        <taxon>Eukaryota</taxon>
        <taxon>Rhodophyta</taxon>
        <taxon>Bangiophyceae</taxon>
        <taxon>Bangiales</taxon>
        <taxon>Bangiaceae</taxon>
        <taxon>Pyropia</taxon>
    </lineage>
</organism>